<feature type="region of interest" description="Disordered" evidence="1">
    <location>
        <begin position="267"/>
        <end position="315"/>
    </location>
</feature>
<accession>A0A9W3BPY3</accession>
<dbReference type="GeneID" id="129928967"/>
<feature type="compositionally biased region" description="Basic and acidic residues" evidence="1">
    <location>
        <begin position="403"/>
        <end position="413"/>
    </location>
</feature>
<dbReference type="AlphaFoldDB" id="A0A9W3BPY3"/>
<proteinExistence type="predicted"/>
<evidence type="ECO:0000313" key="3">
    <source>
        <dbReference type="RefSeq" id="XP_055901550.1"/>
    </source>
</evidence>
<feature type="region of interest" description="Disordered" evidence="1">
    <location>
        <begin position="396"/>
        <end position="434"/>
    </location>
</feature>
<feature type="region of interest" description="Disordered" evidence="1">
    <location>
        <begin position="169"/>
        <end position="193"/>
    </location>
</feature>
<feature type="region of interest" description="Disordered" evidence="1">
    <location>
        <begin position="522"/>
        <end position="555"/>
    </location>
</feature>
<dbReference type="Proteomes" id="UP001165740">
    <property type="component" value="Chromosome 11"/>
</dbReference>
<reference evidence="3" key="1">
    <citation type="submission" date="2025-08" db="UniProtKB">
        <authorList>
            <consortium name="RefSeq"/>
        </authorList>
    </citation>
    <scope>IDENTIFICATION</scope>
</reference>
<protein>
    <submittedName>
        <fullName evidence="3">Zinc finger protein 135-like</fullName>
    </submittedName>
</protein>
<dbReference type="RefSeq" id="XP_055901550.1">
    <property type="nucleotide sequence ID" value="XM_056045575.1"/>
</dbReference>
<gene>
    <name evidence="3" type="primary">LOC129928967</name>
</gene>
<evidence type="ECO:0000256" key="1">
    <source>
        <dbReference type="SAM" id="MobiDB-lite"/>
    </source>
</evidence>
<feature type="compositionally biased region" description="Basic and acidic residues" evidence="1">
    <location>
        <begin position="277"/>
        <end position="287"/>
    </location>
</feature>
<dbReference type="OMA" id="PIKSHQR"/>
<feature type="region of interest" description="Disordered" evidence="1">
    <location>
        <begin position="342"/>
        <end position="379"/>
    </location>
</feature>
<organism evidence="2 3">
    <name type="scientific">Biomphalaria glabrata</name>
    <name type="common">Bloodfluke planorb</name>
    <name type="synonym">Freshwater snail</name>
    <dbReference type="NCBI Taxonomy" id="6526"/>
    <lineage>
        <taxon>Eukaryota</taxon>
        <taxon>Metazoa</taxon>
        <taxon>Spiralia</taxon>
        <taxon>Lophotrochozoa</taxon>
        <taxon>Mollusca</taxon>
        <taxon>Gastropoda</taxon>
        <taxon>Heterobranchia</taxon>
        <taxon>Euthyneura</taxon>
        <taxon>Panpulmonata</taxon>
        <taxon>Hygrophila</taxon>
        <taxon>Lymnaeoidea</taxon>
        <taxon>Planorbidae</taxon>
        <taxon>Biomphalaria</taxon>
    </lineage>
</organism>
<feature type="region of interest" description="Disordered" evidence="1">
    <location>
        <begin position="449"/>
        <end position="496"/>
    </location>
</feature>
<name>A0A9W3BPY3_BIOGL</name>
<feature type="compositionally biased region" description="Basic and acidic residues" evidence="1">
    <location>
        <begin position="545"/>
        <end position="555"/>
    </location>
</feature>
<sequence length="555" mass="63133">MSTHTHPSSHTKDHTARTTVNPHRCHTHQVTPKITLLVQLSTHTDVTPIKSHQRSHCSYNCQPTQMSHPSSHTKDHTARTTVNPHRCHTHQVTPKITLLVQLSTHTDVTPIKSHQRSHCSYNCQPTQMSHPSSHTKDHTARTTVNPHRCHTHQVTPKITLLLQLCQPTQMSNPSSHTKDHTARTTVNPHRCHTHQVTPKITLLVQLSTHTDVTPIKSHQRSHCSYNCQPTQMSHPSSHTKDHTARTTHTDVTPIKSHQRSHCSYNCQPTQMSHPSSHTKDHTARTTHTDVTPIKSHQRSHCSYNPHTPIKSHQRSHCSYNPHRCHTHQVTPKITLLVQPTQMSHPSSHTKDHTARTTHTDVTPIKSHQRSHCSYNPHRCHTHQVTPKITLLVQPTQMSHPSSHTKDHTARTTHTDVTPIKSHQRSHCSYNPHRCHTHQVTPKITLLVQPTQMSHPSSHTKDHTARTTHTDVTPIKSHQRSHCSYNPHTPIKSHQRSHCSYNPHRCHTHQVTPKITLLVQPTQMSHPSSHTKDHTARTTHTHPSSHTKEHVAVTTT</sequence>
<keyword evidence="2" id="KW-1185">Reference proteome</keyword>
<feature type="compositionally biased region" description="Basic and acidic residues" evidence="1">
    <location>
        <begin position="348"/>
        <end position="358"/>
    </location>
</feature>
<evidence type="ECO:0000313" key="2">
    <source>
        <dbReference type="Proteomes" id="UP001165740"/>
    </source>
</evidence>
<feature type="region of interest" description="Disordered" evidence="1">
    <location>
        <begin position="1"/>
        <end position="27"/>
    </location>
</feature>
<feature type="compositionally biased region" description="Basic and acidic residues" evidence="1">
    <location>
        <begin position="458"/>
        <end position="468"/>
    </location>
</feature>